<evidence type="ECO:0000256" key="2">
    <source>
        <dbReference type="SAM" id="Phobius"/>
    </source>
</evidence>
<evidence type="ECO:0000256" key="1">
    <source>
        <dbReference type="SAM" id="MobiDB-lite"/>
    </source>
</evidence>
<protein>
    <submittedName>
        <fullName evidence="3">Uncharacterized protein</fullName>
    </submittedName>
</protein>
<feature type="compositionally biased region" description="Low complexity" evidence="1">
    <location>
        <begin position="377"/>
        <end position="395"/>
    </location>
</feature>
<feature type="region of interest" description="Disordered" evidence="1">
    <location>
        <begin position="278"/>
        <end position="403"/>
    </location>
</feature>
<dbReference type="Proteomes" id="UP001458946">
    <property type="component" value="Unassembled WGS sequence"/>
</dbReference>
<dbReference type="RefSeq" id="WP_353540970.1">
    <property type="nucleotide sequence ID" value="NZ_BAABRN010000005.1"/>
</dbReference>
<feature type="transmembrane region" description="Helical" evidence="2">
    <location>
        <begin position="144"/>
        <end position="161"/>
    </location>
</feature>
<feature type="transmembrane region" description="Helical" evidence="2">
    <location>
        <begin position="55"/>
        <end position="73"/>
    </location>
</feature>
<comment type="caution">
    <text evidence="3">The sequence shown here is derived from an EMBL/GenBank/DDBJ whole genome shotgun (WGS) entry which is preliminary data.</text>
</comment>
<organism evidence="3 4">
    <name type="scientific">Deinococcus xinjiangensis</name>
    <dbReference type="NCBI Taxonomy" id="457454"/>
    <lineage>
        <taxon>Bacteria</taxon>
        <taxon>Thermotogati</taxon>
        <taxon>Deinococcota</taxon>
        <taxon>Deinococci</taxon>
        <taxon>Deinococcales</taxon>
        <taxon>Deinococcaceae</taxon>
        <taxon>Deinococcus</taxon>
    </lineage>
</organism>
<dbReference type="EMBL" id="BAABRN010000005">
    <property type="protein sequence ID" value="GAA5500995.1"/>
    <property type="molecule type" value="Genomic_DNA"/>
</dbReference>
<feature type="region of interest" description="Disordered" evidence="1">
    <location>
        <begin position="433"/>
        <end position="486"/>
    </location>
</feature>
<gene>
    <name evidence="3" type="ORF">Dxin01_00726</name>
</gene>
<feature type="transmembrane region" description="Helical" evidence="2">
    <location>
        <begin position="31"/>
        <end position="49"/>
    </location>
</feature>
<feature type="compositionally biased region" description="Polar residues" evidence="1">
    <location>
        <begin position="320"/>
        <end position="336"/>
    </location>
</feature>
<feature type="region of interest" description="Disordered" evidence="1">
    <location>
        <begin position="181"/>
        <end position="242"/>
    </location>
</feature>
<evidence type="ECO:0000313" key="4">
    <source>
        <dbReference type="Proteomes" id="UP001458946"/>
    </source>
</evidence>
<sequence length="486" mass="50296">MTRSPAPWSPVLRSVQVRVQRRQAQRVLRQLTALAALTLLGLGLLRWGLGLSITWRHFALLSGVLLLASVLLWSRLRPFQELDAARLTDRQASLDGVLTTALTLPATHTDELEGALQQRVRLQAGQAAQKLQPAQVVPADPARVWVWPALLLCAGLGVWWLPPRPLPSPAPVAAVVPEEDNVKVDRTTSQPADLTSAAPSPTEPSGQTAPDTSGLNDIPRGQEPEAPAVPASNAGSTPALSGVDVTVTGAGAFTPQRVKEAREAILPSDTRHVQAALAKAGGTSVDTPFGSREGGRISKVEAPSNGDALAAAPYDPTTAKGKSQKQQAPEGSTGLRSASGGRGVESNGDERCVDRCMTNNDMNRGGDPLSDAGKKAGSSVSAGTSNSGSQAAGSSSGTGLGVGRLKDLQTTYQQELLGQSNVNADRVQVLVAPTTTPPGQSSPAGGVSGAAWQSAPETPGLNGSVPLGAQDTVSAYFARTTDRRNP</sequence>
<keyword evidence="2" id="KW-0472">Membrane</keyword>
<keyword evidence="2" id="KW-1133">Transmembrane helix</keyword>
<accession>A0ABP9V8Z6</accession>
<feature type="compositionally biased region" description="Polar residues" evidence="1">
    <location>
        <begin position="187"/>
        <end position="215"/>
    </location>
</feature>
<name>A0ABP9V8Z6_9DEIO</name>
<evidence type="ECO:0000313" key="3">
    <source>
        <dbReference type="EMBL" id="GAA5500995.1"/>
    </source>
</evidence>
<reference evidence="3 4" key="1">
    <citation type="submission" date="2024-02" db="EMBL/GenBank/DDBJ databases">
        <title>Deinococcus xinjiangensis NBRC 107630.</title>
        <authorList>
            <person name="Ichikawa N."/>
            <person name="Katano-Makiyama Y."/>
            <person name="Hidaka K."/>
        </authorList>
    </citation>
    <scope>NUCLEOTIDE SEQUENCE [LARGE SCALE GENOMIC DNA]</scope>
    <source>
        <strain evidence="3 4">NBRC 107630</strain>
    </source>
</reference>
<feature type="compositionally biased region" description="Polar residues" evidence="1">
    <location>
        <begin position="433"/>
        <end position="443"/>
    </location>
</feature>
<keyword evidence="4" id="KW-1185">Reference proteome</keyword>
<keyword evidence="2" id="KW-0812">Transmembrane</keyword>
<proteinExistence type="predicted"/>